<name>A0AAE0GW40_9CHLO</name>
<proteinExistence type="predicted"/>
<keyword evidence="2" id="KW-0472">Membrane</keyword>
<reference evidence="3 4" key="1">
    <citation type="journal article" date="2015" name="Genome Biol. Evol.">
        <title>Comparative Genomics of a Bacterivorous Green Alga Reveals Evolutionary Causalities and Consequences of Phago-Mixotrophic Mode of Nutrition.</title>
        <authorList>
            <person name="Burns J.A."/>
            <person name="Paasch A."/>
            <person name="Narechania A."/>
            <person name="Kim E."/>
        </authorList>
    </citation>
    <scope>NUCLEOTIDE SEQUENCE [LARGE SCALE GENOMIC DNA]</scope>
    <source>
        <strain evidence="3 4">PLY_AMNH</strain>
    </source>
</reference>
<evidence type="ECO:0000256" key="2">
    <source>
        <dbReference type="SAM" id="Phobius"/>
    </source>
</evidence>
<comment type="caution">
    <text evidence="3">The sequence shown here is derived from an EMBL/GenBank/DDBJ whole genome shotgun (WGS) entry which is preliminary data.</text>
</comment>
<dbReference type="AlphaFoldDB" id="A0AAE0GW40"/>
<keyword evidence="4" id="KW-1185">Reference proteome</keyword>
<dbReference type="Proteomes" id="UP001190700">
    <property type="component" value="Unassembled WGS sequence"/>
</dbReference>
<sequence>MTTNDPQEFQEGLPAAMTAVTFHSLEFAALLAAAAAAVAAATAAAVAAAAAATQGLDLARGQPRYVDPSVPGSILRRPRGPGSILRRPSGPGSILRRGQGAQRDFTSRAGGPKGTSPAGQAGPKDFTSRAGGPKGTSGRSLRKPQVGEGSRLIATLIPKLAAPRSAESAVATS</sequence>
<evidence type="ECO:0000256" key="1">
    <source>
        <dbReference type="SAM" id="MobiDB-lite"/>
    </source>
</evidence>
<organism evidence="3 4">
    <name type="scientific">Cymbomonas tetramitiformis</name>
    <dbReference type="NCBI Taxonomy" id="36881"/>
    <lineage>
        <taxon>Eukaryota</taxon>
        <taxon>Viridiplantae</taxon>
        <taxon>Chlorophyta</taxon>
        <taxon>Pyramimonadophyceae</taxon>
        <taxon>Pyramimonadales</taxon>
        <taxon>Pyramimonadaceae</taxon>
        <taxon>Cymbomonas</taxon>
    </lineage>
</organism>
<evidence type="ECO:0000313" key="4">
    <source>
        <dbReference type="Proteomes" id="UP001190700"/>
    </source>
</evidence>
<feature type="region of interest" description="Disordered" evidence="1">
    <location>
        <begin position="61"/>
        <end position="150"/>
    </location>
</feature>
<feature type="transmembrane region" description="Helical" evidence="2">
    <location>
        <begin position="27"/>
        <end position="52"/>
    </location>
</feature>
<keyword evidence="2" id="KW-1133">Transmembrane helix</keyword>
<evidence type="ECO:0000313" key="3">
    <source>
        <dbReference type="EMBL" id="KAK3285173.1"/>
    </source>
</evidence>
<protein>
    <submittedName>
        <fullName evidence="3">Uncharacterized protein</fullName>
    </submittedName>
</protein>
<dbReference type="EMBL" id="LGRX02001937">
    <property type="protein sequence ID" value="KAK3285173.1"/>
    <property type="molecule type" value="Genomic_DNA"/>
</dbReference>
<accession>A0AAE0GW40</accession>
<keyword evidence="2" id="KW-0812">Transmembrane</keyword>
<gene>
    <name evidence="3" type="ORF">CYMTET_7210</name>
</gene>